<dbReference type="GO" id="GO:0008270">
    <property type="term" value="F:zinc ion binding"/>
    <property type="evidence" value="ECO:0007669"/>
    <property type="project" value="UniProtKB-KW"/>
</dbReference>
<accession>A0A8H7VCS6</accession>
<evidence type="ECO:0000313" key="4">
    <source>
        <dbReference type="Proteomes" id="UP000603453"/>
    </source>
</evidence>
<proteinExistence type="predicted"/>
<dbReference type="Proteomes" id="UP000603453">
    <property type="component" value="Unassembled WGS sequence"/>
</dbReference>
<dbReference type="PROSITE" id="PS00028">
    <property type="entry name" value="ZINC_FINGER_C2H2_1"/>
    <property type="match status" value="1"/>
</dbReference>
<organism evidence="3 4">
    <name type="scientific">Mucor saturninus</name>
    <dbReference type="NCBI Taxonomy" id="64648"/>
    <lineage>
        <taxon>Eukaryota</taxon>
        <taxon>Fungi</taxon>
        <taxon>Fungi incertae sedis</taxon>
        <taxon>Mucoromycota</taxon>
        <taxon>Mucoromycotina</taxon>
        <taxon>Mucoromycetes</taxon>
        <taxon>Mucorales</taxon>
        <taxon>Mucorineae</taxon>
        <taxon>Mucoraceae</taxon>
        <taxon>Mucor</taxon>
    </lineage>
</organism>
<keyword evidence="4" id="KW-1185">Reference proteome</keyword>
<keyword evidence="1" id="KW-0862">Zinc</keyword>
<name>A0A8H7VCS6_9FUNG</name>
<comment type="caution">
    <text evidence="3">The sequence shown here is derived from an EMBL/GenBank/DDBJ whole genome shotgun (WGS) entry which is preliminary data.</text>
</comment>
<evidence type="ECO:0000259" key="2">
    <source>
        <dbReference type="PROSITE" id="PS50157"/>
    </source>
</evidence>
<reference evidence="3" key="1">
    <citation type="submission" date="2020-12" db="EMBL/GenBank/DDBJ databases">
        <title>Metabolic potential, ecology and presence of endohyphal bacteria is reflected in genomic diversity of Mucoromycotina.</title>
        <authorList>
            <person name="Muszewska A."/>
            <person name="Okrasinska A."/>
            <person name="Steczkiewicz K."/>
            <person name="Drgas O."/>
            <person name="Orlowska M."/>
            <person name="Perlinska-Lenart U."/>
            <person name="Aleksandrzak-Piekarczyk T."/>
            <person name="Szatraj K."/>
            <person name="Zielenkiewicz U."/>
            <person name="Pilsyk S."/>
            <person name="Malc E."/>
            <person name="Mieczkowski P."/>
            <person name="Kruszewska J.S."/>
            <person name="Biernat P."/>
            <person name="Pawlowska J."/>
        </authorList>
    </citation>
    <scope>NUCLEOTIDE SEQUENCE</scope>
    <source>
        <strain evidence="3">WA0000017839</strain>
    </source>
</reference>
<dbReference type="AlphaFoldDB" id="A0A8H7VCS6"/>
<keyword evidence="1" id="KW-0863">Zinc-finger</keyword>
<dbReference type="PROSITE" id="PS50157">
    <property type="entry name" value="ZINC_FINGER_C2H2_2"/>
    <property type="match status" value="1"/>
</dbReference>
<dbReference type="EMBL" id="JAEPRD010000014">
    <property type="protein sequence ID" value="KAG2209724.1"/>
    <property type="molecule type" value="Genomic_DNA"/>
</dbReference>
<protein>
    <recommendedName>
        <fullName evidence="2">C2H2-type domain-containing protein</fullName>
    </recommendedName>
</protein>
<evidence type="ECO:0000313" key="3">
    <source>
        <dbReference type="EMBL" id="KAG2209724.1"/>
    </source>
</evidence>
<feature type="domain" description="C2H2-type" evidence="2">
    <location>
        <begin position="68"/>
        <end position="96"/>
    </location>
</feature>
<evidence type="ECO:0000256" key="1">
    <source>
        <dbReference type="PROSITE-ProRule" id="PRU00042"/>
    </source>
</evidence>
<keyword evidence="1" id="KW-0479">Metal-binding</keyword>
<dbReference type="OrthoDB" id="2255439at2759"/>
<sequence>MQYNRCNACTKSQRRYGRLNFSANNVDFANRSLVFSCSCHSPKVYFDDNEDDEDDEEYSEEECSIVMHSCSFCDQDFDTATELYFHTDNAHTIANSFDNWDFYSMVGNSIIGNLDNFYYDQCKLNKLSDLIDALQTNVDKMKTITPMED</sequence>
<gene>
    <name evidence="3" type="ORF">INT47_001870</name>
</gene>
<dbReference type="InterPro" id="IPR013087">
    <property type="entry name" value="Znf_C2H2_type"/>
</dbReference>